<evidence type="ECO:0000259" key="2">
    <source>
        <dbReference type="Pfam" id="PF20732"/>
    </source>
</evidence>
<dbReference type="InterPro" id="IPR008302">
    <property type="entry name" value="NamZ"/>
</dbReference>
<dbReference type="PANTHER" id="PTHR42915">
    <property type="entry name" value="HYPOTHETICAL 460 KDA PROTEIN IN FEUA-SIGW INTERGENIC REGION [PRECURSOR]"/>
    <property type="match status" value="1"/>
</dbReference>
<sequence>MTVRSGLDALTAQLVHGKRLGLVTNQTGVDCNLRRSAEVITTLGGKVAAIFGPEHGYYGVEQDALPVEGQEIDRFSGAPVYSLYRQHDYELGNATNPFAPPAGSLEELDALVFDIQDVGTRYYTYPTTLGILMEQVALPLLVIDRPNPLGGEIIEGPLLEEQFSSFVGRYPLSVRHGLTIGEWALLVNTLFLKGKAQLELVRMEGWERGMLFAQTGLPWVMPSPNLPTPDTALLYPGTCLLEGTNVSTGRGTTRPFEIFGAPWVDPLLLARELTSRNLAGLHFRETYFKPTFDRFAGQVCGGVQVHLTENSNILQIVRAGLEIIAALLRLYPNVFEWQPAHFDRLIGSENPRLVLSNSAGDFSALRLLFQEWEEQEQSFIALRRNFLVY</sequence>
<dbReference type="PIRSF" id="PIRSF016719">
    <property type="entry name" value="UCP016719"/>
    <property type="match status" value="1"/>
</dbReference>
<dbReference type="GO" id="GO:0033922">
    <property type="term" value="F:peptidoglycan beta-N-acetylmuramidase activity"/>
    <property type="evidence" value="ECO:0007669"/>
    <property type="project" value="InterPro"/>
</dbReference>
<dbReference type="EMBL" id="JACATZ010000003">
    <property type="protein sequence ID" value="NWJ48075.1"/>
    <property type="molecule type" value="Genomic_DNA"/>
</dbReference>
<name>A0A8T7M7G0_9CHLR</name>
<evidence type="ECO:0000313" key="3">
    <source>
        <dbReference type="EMBL" id="NWJ48075.1"/>
    </source>
</evidence>
<evidence type="ECO:0000259" key="1">
    <source>
        <dbReference type="Pfam" id="PF07075"/>
    </source>
</evidence>
<dbReference type="InterPro" id="IPR048503">
    <property type="entry name" value="NamZ_C"/>
</dbReference>
<reference evidence="3 5" key="1">
    <citation type="submission" date="2020-06" db="EMBL/GenBank/DDBJ databases">
        <title>Anoxygenic phototrophic Chloroflexota member uses a Type I reaction center.</title>
        <authorList>
            <person name="Tsuji J.M."/>
            <person name="Shaw N.A."/>
            <person name="Nagashima S."/>
            <person name="Venkiteswaran J."/>
            <person name="Schiff S.L."/>
            <person name="Hanada S."/>
            <person name="Tank M."/>
            <person name="Neufeld J.D."/>
        </authorList>
    </citation>
    <scope>NUCLEOTIDE SEQUENCE [LARGE SCALE GENOMIC DNA]</scope>
    <source>
        <strain evidence="3">L227-S17</strain>
    </source>
</reference>
<gene>
    <name evidence="3" type="ORF">HXX08_19645</name>
    <name evidence="4" type="ORF">OZ401_003611</name>
</gene>
<dbReference type="PANTHER" id="PTHR42915:SF1">
    <property type="entry name" value="PEPTIDOGLYCAN BETA-N-ACETYLMURAMIDASE NAMZ"/>
    <property type="match status" value="1"/>
</dbReference>
<evidence type="ECO:0000313" key="6">
    <source>
        <dbReference type="Proteomes" id="UP001431572"/>
    </source>
</evidence>
<dbReference type="Gene3D" id="3.90.1150.140">
    <property type="match status" value="1"/>
</dbReference>
<protein>
    <submittedName>
        <fullName evidence="3">DUF1343 domain-containing protein</fullName>
    </submittedName>
</protein>
<dbReference type="Proteomes" id="UP001431572">
    <property type="component" value="Chromosome 2"/>
</dbReference>
<dbReference type="AlphaFoldDB" id="A0A8T7M7G0"/>
<keyword evidence="6" id="KW-1185">Reference proteome</keyword>
<dbReference type="Pfam" id="PF07075">
    <property type="entry name" value="NamZ_N"/>
    <property type="match status" value="1"/>
</dbReference>
<dbReference type="RefSeq" id="WP_341469920.1">
    <property type="nucleotide sequence ID" value="NZ_CP128400.1"/>
</dbReference>
<dbReference type="InterPro" id="IPR048502">
    <property type="entry name" value="NamZ_N"/>
</dbReference>
<proteinExistence type="predicted"/>
<dbReference type="EMBL" id="CP128400">
    <property type="protein sequence ID" value="WJW68016.1"/>
    <property type="molecule type" value="Genomic_DNA"/>
</dbReference>
<dbReference type="Pfam" id="PF20732">
    <property type="entry name" value="NamZ_C"/>
    <property type="match status" value="1"/>
</dbReference>
<evidence type="ECO:0000313" key="4">
    <source>
        <dbReference type="EMBL" id="WJW68016.1"/>
    </source>
</evidence>
<dbReference type="Proteomes" id="UP000521676">
    <property type="component" value="Unassembled WGS sequence"/>
</dbReference>
<feature type="domain" description="Peptidoglycan beta-N-acetylmuramidase NamZ N-terminal" evidence="1">
    <location>
        <begin position="21"/>
        <end position="229"/>
    </location>
</feature>
<organism evidence="3 5">
    <name type="scientific">Candidatus Chlorohelix allophototropha</name>
    <dbReference type="NCBI Taxonomy" id="3003348"/>
    <lineage>
        <taxon>Bacteria</taxon>
        <taxon>Bacillati</taxon>
        <taxon>Chloroflexota</taxon>
        <taxon>Chloroflexia</taxon>
        <taxon>Candidatus Chloroheliales</taxon>
        <taxon>Candidatus Chloroheliaceae</taxon>
        <taxon>Candidatus Chlorohelix</taxon>
    </lineage>
</organism>
<reference evidence="4" key="2">
    <citation type="journal article" date="2024" name="Nature">
        <title>Anoxygenic phototroph of the Chloroflexota uses a type I reaction centre.</title>
        <authorList>
            <person name="Tsuji J.M."/>
            <person name="Shaw N.A."/>
            <person name="Nagashima S."/>
            <person name="Venkiteswaran J.J."/>
            <person name="Schiff S.L."/>
            <person name="Watanabe T."/>
            <person name="Fukui M."/>
            <person name="Hanada S."/>
            <person name="Tank M."/>
            <person name="Neufeld J.D."/>
        </authorList>
    </citation>
    <scope>NUCLEOTIDE SEQUENCE</scope>
    <source>
        <strain evidence="4">L227-S17</strain>
    </source>
</reference>
<accession>A0A8T7M7G0</accession>
<evidence type="ECO:0000313" key="5">
    <source>
        <dbReference type="Proteomes" id="UP000521676"/>
    </source>
</evidence>
<dbReference type="Gene3D" id="3.40.50.12170">
    <property type="entry name" value="Uncharacterised protein PF07075, DUF1343"/>
    <property type="match status" value="1"/>
</dbReference>
<feature type="domain" description="Peptidoglycan beta-N-acetylmuramidase NamZ C-terminal" evidence="2">
    <location>
        <begin position="233"/>
        <end position="389"/>
    </location>
</feature>